<accession>Q0MX25</accession>
<feature type="binding site" evidence="2">
    <location>
        <position position="101"/>
    </location>
    <ligand>
        <name>UTP</name>
        <dbReference type="ChEBI" id="CHEBI:46398"/>
    </ligand>
</feature>
<name>Q0MX25_9REOV</name>
<proteinExistence type="evidence at protein level"/>
<evidence type="ECO:0007829" key="2">
    <source>
        <dbReference type="PDB" id="5A9A"/>
    </source>
</evidence>
<dbReference type="Pfam" id="PF17515">
    <property type="entry name" value="CPV_Polyhedrin"/>
    <property type="match status" value="1"/>
</dbReference>
<reference evidence="2" key="2">
    <citation type="journal article" date="2015" name="J. Struct. Biol.">
        <title>Polyhedra structures and the evolution of the insect viruses.</title>
        <authorList>
            <person name="Ji X."/>
            <person name="Axford D."/>
            <person name="Owen R."/>
            <person name="Evans G."/>
            <person name="Ginn H.M."/>
            <person name="Sutton G."/>
            <person name="Stuart D.I."/>
        </authorList>
    </citation>
    <scope>X-RAY CRYSTALLOGRAPHY (1.82 ANGSTROMS) OF 2-243 IN COMPLEX WITH UTP</scope>
</reference>
<evidence type="ECO:0000313" key="1">
    <source>
        <dbReference type="EMBL" id="ABH85367.1"/>
    </source>
</evidence>
<keyword evidence="2" id="KW-0002">3D-structure</keyword>
<sequence length="243" mass="28266">MSNQPFNQPNVLQERQHLVNRQLVQGPNVQDAIKRVAIIFIYKNGSYRLIDYNAPEFINGYFNWRDMLYMDKPAHSNRHKEFENQIRRPDHGDSHHPELFEYPVAIMISANGNICWENVRVEVENEDCLNHEDWRRARAWGPRCYKGSQMMKCSALGRFLYIPLRCQNESLKFKFPSRMSGGDNRYSSHSIGQVIQNNIIIRNNPLYLDNEGDLIDYMQAKNLCYIDSAAVVDCNGLAGDSEC</sequence>
<feature type="binding site" evidence="2">
    <location>
        <position position="96"/>
    </location>
    <ligand>
        <name>UTP</name>
        <dbReference type="ChEBI" id="CHEBI:46398"/>
    </ligand>
</feature>
<dbReference type="EMBL" id="DQ834386">
    <property type="protein sequence ID" value="ABH85367.1"/>
    <property type="molecule type" value="Genomic_RNA"/>
</dbReference>
<feature type="binding site" evidence="2">
    <location>
        <position position="78"/>
    </location>
    <ligand>
        <name>UTP</name>
        <dbReference type="ChEBI" id="CHEBI:46398"/>
    </ligand>
</feature>
<feature type="binding site" evidence="2">
    <location>
        <position position="95"/>
    </location>
    <ligand>
        <name>UTP</name>
        <dbReference type="ChEBI" id="CHEBI:46398"/>
    </ligand>
</feature>
<reference evidence="1" key="1">
    <citation type="journal article" date="2007" name="J. Invertebr. Pathol.">
        <title>Biological and molecular studies of a cypovirus from the black fly Simulium ubiquitum (Diptera: Simuliidae).</title>
        <authorList>
            <person name="Green T.B."/>
            <person name="White S."/>
            <person name="Rao S."/>
            <person name="Mertens P.P."/>
            <person name="Adler P.H."/>
            <person name="Becnel J.J."/>
        </authorList>
    </citation>
    <scope>NUCLEOTIDE SEQUENCE</scope>
</reference>
<dbReference type="PDBsum" id="5A9A"/>
<dbReference type="PDB" id="5A9A">
    <property type="method" value="X-ray"/>
    <property type="resolution" value="1.82 A"/>
    <property type="chains" value="A=2-243"/>
</dbReference>
<feature type="binding site" evidence="2">
    <location>
        <position position="100"/>
    </location>
    <ligand>
        <name>UTP</name>
        <dbReference type="ChEBI" id="CHEBI:46398"/>
    </ligand>
</feature>
<dbReference type="SMR" id="Q0MX25"/>
<feature type="binding site" evidence="2">
    <location>
        <position position="79"/>
    </location>
    <ligand>
        <name>UTP</name>
        <dbReference type="ChEBI" id="CHEBI:46398"/>
    </ligand>
</feature>
<organism evidence="1">
    <name type="scientific">Simulium ubiquitum cypovirus</name>
    <dbReference type="NCBI Taxonomy" id="397545"/>
    <lineage>
        <taxon>Viruses</taxon>
        <taxon>Riboviria</taxon>
        <taxon>Orthornavirae</taxon>
        <taxon>Duplornaviricota</taxon>
        <taxon>Resentoviricetes</taxon>
        <taxon>Reovirales</taxon>
        <taxon>Spinareoviridae</taxon>
        <taxon>Cypovirus</taxon>
    </lineage>
</organism>
<dbReference type="InterPro" id="IPR035239">
    <property type="entry name" value="CPV_Polyhedrin"/>
</dbReference>
<dbReference type="EvolutionaryTrace" id="Q0MX25"/>
<protein>
    <submittedName>
        <fullName evidence="1">Polyhedrin</fullName>
    </submittedName>
</protein>